<dbReference type="PANTHER" id="PTHR38011">
    <property type="entry name" value="DIHYDROFOLATE REDUCTASE FAMILY PROTEIN (AFU_ORTHOLOGUE AFUA_8G06820)"/>
    <property type="match status" value="1"/>
</dbReference>
<dbReference type="InterPro" id="IPR050765">
    <property type="entry name" value="Riboflavin_Biosynth_HTPR"/>
</dbReference>
<dbReference type="Gene3D" id="3.40.430.10">
    <property type="entry name" value="Dihydrofolate Reductase, subunit A"/>
    <property type="match status" value="1"/>
</dbReference>
<dbReference type="SUPFAM" id="SSF53597">
    <property type="entry name" value="Dihydrofolate reductase-like"/>
    <property type="match status" value="1"/>
</dbReference>
<dbReference type="InterPro" id="IPR002734">
    <property type="entry name" value="RibDG_C"/>
</dbReference>
<dbReference type="EMBL" id="CAJVAX010000018">
    <property type="protein sequence ID" value="CAG7647576.1"/>
    <property type="molecule type" value="Genomic_DNA"/>
</dbReference>
<organism evidence="2 3">
    <name type="scientific">Actinacidiphila bryophytorum</name>
    <dbReference type="NCBI Taxonomy" id="1436133"/>
    <lineage>
        <taxon>Bacteria</taxon>
        <taxon>Bacillati</taxon>
        <taxon>Actinomycetota</taxon>
        <taxon>Actinomycetes</taxon>
        <taxon>Kitasatosporales</taxon>
        <taxon>Streptomycetaceae</taxon>
        <taxon>Actinacidiphila</taxon>
    </lineage>
</organism>
<dbReference type="InterPro" id="IPR024072">
    <property type="entry name" value="DHFR-like_dom_sf"/>
</dbReference>
<dbReference type="GO" id="GO:0003677">
    <property type="term" value="F:DNA binding"/>
    <property type="evidence" value="ECO:0007669"/>
    <property type="project" value="UniProtKB-KW"/>
</dbReference>
<proteinExistence type="predicted"/>
<name>A0A9W4H354_9ACTN</name>
<comment type="caution">
    <text evidence="2">The sequence shown here is derived from an EMBL/GenBank/DDBJ whole genome shotgun (WGS) entry which is preliminary data.</text>
</comment>
<sequence length="216" mass="21768">MSSGGGGGLPCMTRIIADISVSLDGFVTGPDPGPGNGLGTGGEALHRWAFSEDADDRRVLGEGTARSGAVVLGRRLFDQVDGPGGWDDRTGYGAGEVGKPAFVVVTSAPPESVRTADLDWTFVTTGLSDAVAAARERAEAASAAAGKDLDVVLMGGGATIGSALEAGLVDVLALHLAPVVLGSGTLLFTGGARYTLVQRSVLATSTATHLTYDIAR</sequence>
<dbReference type="GO" id="GO:0009231">
    <property type="term" value="P:riboflavin biosynthetic process"/>
    <property type="evidence" value="ECO:0007669"/>
    <property type="project" value="InterPro"/>
</dbReference>
<keyword evidence="2" id="KW-0238">DNA-binding</keyword>
<evidence type="ECO:0000259" key="1">
    <source>
        <dbReference type="Pfam" id="PF01872"/>
    </source>
</evidence>
<protein>
    <submittedName>
        <fullName evidence="2">DNA-binding protein</fullName>
    </submittedName>
</protein>
<reference evidence="2" key="1">
    <citation type="submission" date="2021-06" db="EMBL/GenBank/DDBJ databases">
        <authorList>
            <person name="Arsene-Ploetze F."/>
        </authorList>
    </citation>
    <scope>NUCLEOTIDE SEQUENCE</scope>
    <source>
        <strain evidence="2">SBRY1</strain>
    </source>
</reference>
<evidence type="ECO:0000313" key="3">
    <source>
        <dbReference type="Proteomes" id="UP001153328"/>
    </source>
</evidence>
<dbReference type="Proteomes" id="UP001153328">
    <property type="component" value="Unassembled WGS sequence"/>
</dbReference>
<evidence type="ECO:0000313" key="2">
    <source>
        <dbReference type="EMBL" id="CAG7647576.1"/>
    </source>
</evidence>
<feature type="domain" description="Bacterial bifunctional deaminase-reductase C-terminal" evidence="1">
    <location>
        <begin position="15"/>
        <end position="201"/>
    </location>
</feature>
<dbReference type="Pfam" id="PF01872">
    <property type="entry name" value="RibD_C"/>
    <property type="match status" value="1"/>
</dbReference>
<dbReference type="PANTHER" id="PTHR38011:SF12">
    <property type="entry name" value="BIFUNCTIONAL DEAMINASE-REDUCTASE DOMAIN PROTEIN"/>
    <property type="match status" value="1"/>
</dbReference>
<dbReference type="AlphaFoldDB" id="A0A9W4H354"/>
<accession>A0A9W4H354</accession>
<dbReference type="GO" id="GO:0008703">
    <property type="term" value="F:5-amino-6-(5-phosphoribosylamino)uracil reductase activity"/>
    <property type="evidence" value="ECO:0007669"/>
    <property type="project" value="InterPro"/>
</dbReference>
<gene>
    <name evidence="2" type="ORF">SBRY_40702</name>
</gene>
<keyword evidence="3" id="KW-1185">Reference proteome</keyword>